<dbReference type="AlphaFoldDB" id="A0A5R9BEW6"/>
<evidence type="ECO:0000313" key="4">
    <source>
        <dbReference type="Proteomes" id="UP000310458"/>
    </source>
</evidence>
<comment type="caution">
    <text evidence="3">The sequence shown here is derived from an EMBL/GenBank/DDBJ whole genome shotgun (WGS) entry which is preliminary data.</text>
</comment>
<dbReference type="EMBL" id="VAVZ01000008">
    <property type="protein sequence ID" value="TLP98662.1"/>
    <property type="molecule type" value="Genomic_DNA"/>
</dbReference>
<feature type="transmembrane region" description="Helical" evidence="1">
    <location>
        <begin position="145"/>
        <end position="163"/>
    </location>
</feature>
<proteinExistence type="predicted"/>
<feature type="transmembrane region" description="Helical" evidence="1">
    <location>
        <begin position="84"/>
        <end position="103"/>
    </location>
</feature>
<dbReference type="InterPro" id="IPR007349">
    <property type="entry name" value="DUF418"/>
</dbReference>
<feature type="transmembrane region" description="Helical" evidence="1">
    <location>
        <begin position="245"/>
        <end position="262"/>
    </location>
</feature>
<dbReference type="Pfam" id="PF04235">
    <property type="entry name" value="DUF418"/>
    <property type="match status" value="1"/>
</dbReference>
<keyword evidence="4" id="KW-1185">Reference proteome</keyword>
<evidence type="ECO:0000256" key="1">
    <source>
        <dbReference type="SAM" id="Phobius"/>
    </source>
</evidence>
<dbReference type="Proteomes" id="UP000310458">
    <property type="component" value="Unassembled WGS sequence"/>
</dbReference>
<keyword evidence="1" id="KW-0472">Membrane</keyword>
<accession>A0A5R9BEW6</accession>
<feature type="transmembrane region" description="Helical" evidence="1">
    <location>
        <begin position="194"/>
        <end position="213"/>
    </location>
</feature>
<evidence type="ECO:0000313" key="3">
    <source>
        <dbReference type="EMBL" id="TLP98662.1"/>
    </source>
</evidence>
<protein>
    <submittedName>
        <fullName evidence="3">DUF418 domain-containing protein</fullName>
    </submittedName>
</protein>
<keyword evidence="1" id="KW-1133">Transmembrane helix</keyword>
<gene>
    <name evidence="3" type="ORF">FEF26_04535</name>
</gene>
<dbReference type="PANTHER" id="PTHR30590:SF3">
    <property type="entry name" value="HYPOTHETICAL MEMBRANE SPANNING PROTEIN"/>
    <property type="match status" value="1"/>
</dbReference>
<feature type="transmembrane region" description="Helical" evidence="1">
    <location>
        <begin position="169"/>
        <end position="187"/>
    </location>
</feature>
<dbReference type="InterPro" id="IPR052529">
    <property type="entry name" value="Bact_Transport_Assoc"/>
</dbReference>
<organism evidence="3 4">
    <name type="scientific">Nesterenkonia salmonea</name>
    <dbReference type="NCBI Taxonomy" id="1804987"/>
    <lineage>
        <taxon>Bacteria</taxon>
        <taxon>Bacillati</taxon>
        <taxon>Actinomycetota</taxon>
        <taxon>Actinomycetes</taxon>
        <taxon>Micrococcales</taxon>
        <taxon>Micrococcaceae</taxon>
        <taxon>Nesterenkonia</taxon>
    </lineage>
</organism>
<feature type="transmembrane region" description="Helical" evidence="1">
    <location>
        <begin position="317"/>
        <end position="338"/>
    </location>
</feature>
<name>A0A5R9BEW6_9MICC</name>
<keyword evidence="1" id="KW-0812">Transmembrane</keyword>
<dbReference type="OrthoDB" id="4966979at2"/>
<feature type="domain" description="DUF418" evidence="2">
    <location>
        <begin position="279"/>
        <end position="414"/>
    </location>
</feature>
<dbReference type="PANTHER" id="PTHR30590">
    <property type="entry name" value="INNER MEMBRANE PROTEIN"/>
    <property type="match status" value="1"/>
</dbReference>
<sequence>MPCARSRIVRRFSSWMISDGARITIPASKRGSSARIAGSCTARKRRVEGMSGMAVCDLESAGLQPRRAARGCGRLYRSSQNQSLIRGLAVAGMVVVNVGPRGGDSLVEMLYRLPYGRASLLFMLLGGIGFSLLSRRARSGESPIPVGSILWRALVLFVGGLLLQAVDHGVSVILVTYAVLFTAALPLTRAPAQALLVLAGLSASLGPILWLAVQEGTDKAFDRDPLSATDSPGELLAGTFVTGPYPVAVWVAPFLLGMWLGRQDLTRRFLSTRLILWGAVSAIGARTISLTLIAYMGEPTSHLVWQRLISSVAHSQMPLWLVEGTGAAIFVLGLCLKIADRGTQGSLDPLVKLGQLAFTAYVGHLLILAVAVRPGPADVPEGLVASILIIVLLTAFSLIWRRLVSRGPLEMLLRPPRVRRSGQ</sequence>
<feature type="transmembrane region" description="Helical" evidence="1">
    <location>
        <begin position="274"/>
        <end position="297"/>
    </location>
</feature>
<feature type="transmembrane region" description="Helical" evidence="1">
    <location>
        <begin position="383"/>
        <end position="404"/>
    </location>
</feature>
<reference evidence="3 4" key="1">
    <citation type="submission" date="2019-05" db="EMBL/GenBank/DDBJ databases">
        <title>Nesterenkonia sp. GY074 isolated from the Southern Atlantic Ocean.</title>
        <authorList>
            <person name="Zhang G."/>
        </authorList>
    </citation>
    <scope>NUCLEOTIDE SEQUENCE [LARGE SCALE GENOMIC DNA]</scope>
    <source>
        <strain evidence="3 4">GY074</strain>
    </source>
</reference>
<evidence type="ECO:0000259" key="2">
    <source>
        <dbReference type="Pfam" id="PF04235"/>
    </source>
</evidence>
<feature type="transmembrane region" description="Helical" evidence="1">
    <location>
        <begin position="350"/>
        <end position="371"/>
    </location>
</feature>
<feature type="transmembrane region" description="Helical" evidence="1">
    <location>
        <begin position="115"/>
        <end position="133"/>
    </location>
</feature>